<dbReference type="NCBIfam" id="NF037995">
    <property type="entry name" value="TRAP_S1"/>
    <property type="match status" value="1"/>
</dbReference>
<dbReference type="PIRSF" id="PIRSF006470">
    <property type="entry name" value="DctB"/>
    <property type="match status" value="1"/>
</dbReference>
<protein>
    <submittedName>
        <fullName evidence="3">TRAP transporter substrate-binding protein</fullName>
    </submittedName>
</protein>
<comment type="caution">
    <text evidence="3">The sequence shown here is derived from an EMBL/GenBank/DDBJ whole genome shotgun (WGS) entry which is preliminary data.</text>
</comment>
<dbReference type="EMBL" id="DWWT01000017">
    <property type="protein sequence ID" value="HJC05381.1"/>
    <property type="molecule type" value="Genomic_DNA"/>
</dbReference>
<organism evidence="3 4">
    <name type="scientific">Candidatus Enterocloster excrementipullorum</name>
    <dbReference type="NCBI Taxonomy" id="2838559"/>
    <lineage>
        <taxon>Bacteria</taxon>
        <taxon>Bacillati</taxon>
        <taxon>Bacillota</taxon>
        <taxon>Clostridia</taxon>
        <taxon>Lachnospirales</taxon>
        <taxon>Lachnospiraceae</taxon>
        <taxon>Enterocloster</taxon>
    </lineage>
</organism>
<dbReference type="Proteomes" id="UP000823910">
    <property type="component" value="Unassembled WGS sequence"/>
</dbReference>
<dbReference type="AlphaFoldDB" id="A0A9D2N0K1"/>
<keyword evidence="2" id="KW-0812">Transmembrane</keyword>
<evidence type="ECO:0000313" key="4">
    <source>
        <dbReference type="Proteomes" id="UP000823910"/>
    </source>
</evidence>
<proteinExistence type="predicted"/>
<dbReference type="InterPro" id="IPR004682">
    <property type="entry name" value="TRAP_DctP"/>
</dbReference>
<dbReference type="CDD" id="cd13671">
    <property type="entry name" value="PBP2_TRAP_SBP_like_3"/>
    <property type="match status" value="1"/>
</dbReference>
<dbReference type="GO" id="GO:0030288">
    <property type="term" value="C:outer membrane-bounded periplasmic space"/>
    <property type="evidence" value="ECO:0007669"/>
    <property type="project" value="InterPro"/>
</dbReference>
<feature type="transmembrane region" description="Helical" evidence="2">
    <location>
        <begin position="6"/>
        <end position="26"/>
    </location>
</feature>
<reference evidence="3" key="1">
    <citation type="journal article" date="2021" name="PeerJ">
        <title>Extensive microbial diversity within the chicken gut microbiome revealed by metagenomics and culture.</title>
        <authorList>
            <person name="Gilroy R."/>
            <person name="Ravi A."/>
            <person name="Getino M."/>
            <person name="Pursley I."/>
            <person name="Horton D.L."/>
            <person name="Alikhan N.F."/>
            <person name="Baker D."/>
            <person name="Gharbi K."/>
            <person name="Hall N."/>
            <person name="Watson M."/>
            <person name="Adriaenssens E.M."/>
            <person name="Foster-Nyarko E."/>
            <person name="Jarju S."/>
            <person name="Secka A."/>
            <person name="Antonio M."/>
            <person name="Oren A."/>
            <person name="Chaudhuri R.R."/>
            <person name="La Ragione R."/>
            <person name="Hildebrand F."/>
            <person name="Pallen M.J."/>
        </authorList>
    </citation>
    <scope>NUCLEOTIDE SEQUENCE</scope>
    <source>
        <strain evidence="3">CHK180-15479</strain>
    </source>
</reference>
<dbReference type="NCBIfam" id="TIGR00787">
    <property type="entry name" value="dctP"/>
    <property type="match status" value="1"/>
</dbReference>
<dbReference type="GO" id="GO:0055085">
    <property type="term" value="P:transmembrane transport"/>
    <property type="evidence" value="ECO:0007669"/>
    <property type="project" value="InterPro"/>
</dbReference>
<evidence type="ECO:0000256" key="2">
    <source>
        <dbReference type="SAM" id="Phobius"/>
    </source>
</evidence>
<dbReference type="PANTHER" id="PTHR33376:SF2">
    <property type="entry name" value="DICARBOXYLATE-BINDING PERIPLASMIC PROTEIN"/>
    <property type="match status" value="1"/>
</dbReference>
<keyword evidence="2" id="KW-0472">Membrane</keyword>
<accession>A0A9D2N0K1</accession>
<evidence type="ECO:0000313" key="3">
    <source>
        <dbReference type="EMBL" id="HJC05381.1"/>
    </source>
</evidence>
<dbReference type="SUPFAM" id="SSF53850">
    <property type="entry name" value="Periplasmic binding protein-like II"/>
    <property type="match status" value="1"/>
</dbReference>
<keyword evidence="2" id="KW-1133">Transmembrane helix</keyword>
<gene>
    <name evidence="3" type="ORF">H9704_04410</name>
</gene>
<dbReference type="PANTHER" id="PTHR33376">
    <property type="match status" value="1"/>
</dbReference>
<evidence type="ECO:0000256" key="1">
    <source>
        <dbReference type="ARBA" id="ARBA00022729"/>
    </source>
</evidence>
<reference evidence="3" key="2">
    <citation type="submission" date="2021-04" db="EMBL/GenBank/DDBJ databases">
        <authorList>
            <person name="Gilroy R."/>
        </authorList>
    </citation>
    <scope>NUCLEOTIDE SEQUENCE</scope>
    <source>
        <strain evidence="3">CHK180-15479</strain>
    </source>
</reference>
<dbReference type="Gene3D" id="3.40.190.170">
    <property type="entry name" value="Bacterial extracellular solute-binding protein, family 7"/>
    <property type="match status" value="1"/>
</dbReference>
<dbReference type="GO" id="GO:0030246">
    <property type="term" value="F:carbohydrate binding"/>
    <property type="evidence" value="ECO:0007669"/>
    <property type="project" value="TreeGrafter"/>
</dbReference>
<keyword evidence="1" id="KW-0732">Signal</keyword>
<name>A0A9D2N0K1_9FIRM</name>
<dbReference type="Pfam" id="PF03480">
    <property type="entry name" value="DctP"/>
    <property type="match status" value="1"/>
</dbReference>
<dbReference type="InterPro" id="IPR018389">
    <property type="entry name" value="DctP_fam"/>
</dbReference>
<dbReference type="InterPro" id="IPR038404">
    <property type="entry name" value="TRAP_DctP_sf"/>
</dbReference>
<sequence length="344" mass="39524">MNRKRFRNYLILLSMAAAVLAAGLYLHMRKKNRLQMQPEYVLTYAENQTEDYPTTRAAFHFAQLVRERTNGKVEIQIHPNSSLGDEPAVMEQLEFGGIDFTRFSLATLADMFPKLNLLQMPYLYKDSEHMWKVLDGELGDMFMAELDDSPFVPLSWYDAGARSFYTTSRPVTRLEDLTGLRIRTAESNLMDDIVYALGAVPVPMAFDQVYQALETGQIDGAENNWPSYEAMNHYRPAPYFTEDEHMRIPEMQLVSRKTWDKLPEEYQEIILGCARESARYERRLWSEQVRSAKSDMAEAGVFTSQLDAGEREKFIAAMEPVYDKYCAGYEDLISAIRALGKEGS</sequence>